<dbReference type="OrthoDB" id="6107092at2"/>
<accession>A0A4R6M575</accession>
<keyword evidence="4" id="KW-1185">Reference proteome</keyword>
<sequence length="289" mass="32116">MALEPIPHKDFTASSNTQFLTQNNKPKYLTKYFKAALVIILAICVHVIALSSIKNLDWSHSNPEHSDLIEVSIIRSDPRLNPSGNKDIEASAKSIAAEVKQTTRSPLIEPQSRTLTDQASQSLKKEVQPKTLTSSSDENAITQLSESENKTEKETTRIHKSNVPPLSKHGTLLDIDEKHISLAEDQTEGLDIFSPNLRAAISQAEKDQSEYLKGQHSGTEYVITEDGDGTRYVDIHGVCWKIPELGSDEEWVIALEGCNKQKKAFHFELNITTDILSPESPLNGLFSQE</sequence>
<evidence type="ECO:0000313" key="4">
    <source>
        <dbReference type="Proteomes" id="UP000294656"/>
    </source>
</evidence>
<feature type="compositionally biased region" description="Polar residues" evidence="1">
    <location>
        <begin position="130"/>
        <end position="144"/>
    </location>
</feature>
<evidence type="ECO:0000256" key="2">
    <source>
        <dbReference type="SAM" id="Phobius"/>
    </source>
</evidence>
<dbReference type="AlphaFoldDB" id="A0A4R6M575"/>
<gene>
    <name evidence="3" type="ORF">DFP79_3068</name>
</gene>
<organism evidence="3 4">
    <name type="scientific">Marinomonas balearica</name>
    <dbReference type="NCBI Taxonomy" id="491947"/>
    <lineage>
        <taxon>Bacteria</taxon>
        <taxon>Pseudomonadati</taxon>
        <taxon>Pseudomonadota</taxon>
        <taxon>Gammaproteobacteria</taxon>
        <taxon>Oceanospirillales</taxon>
        <taxon>Oceanospirillaceae</taxon>
        <taxon>Marinomonas</taxon>
    </lineage>
</organism>
<feature type="region of interest" description="Disordered" evidence="1">
    <location>
        <begin position="101"/>
        <end position="165"/>
    </location>
</feature>
<feature type="transmembrane region" description="Helical" evidence="2">
    <location>
        <begin position="32"/>
        <end position="53"/>
    </location>
</feature>
<name>A0A4R6M575_9GAMM</name>
<dbReference type="Proteomes" id="UP000294656">
    <property type="component" value="Unassembled WGS sequence"/>
</dbReference>
<keyword evidence="2" id="KW-1133">Transmembrane helix</keyword>
<feature type="compositionally biased region" description="Basic and acidic residues" evidence="1">
    <location>
        <begin position="147"/>
        <end position="157"/>
    </location>
</feature>
<evidence type="ECO:0000256" key="1">
    <source>
        <dbReference type="SAM" id="MobiDB-lite"/>
    </source>
</evidence>
<dbReference type="RefSeq" id="WP_133504776.1">
    <property type="nucleotide sequence ID" value="NZ_SNXC01000014.1"/>
</dbReference>
<feature type="compositionally biased region" description="Polar residues" evidence="1">
    <location>
        <begin position="101"/>
        <end position="122"/>
    </location>
</feature>
<proteinExistence type="predicted"/>
<evidence type="ECO:0000313" key="3">
    <source>
        <dbReference type="EMBL" id="TDO96488.1"/>
    </source>
</evidence>
<reference evidence="3 4" key="1">
    <citation type="submission" date="2019-03" db="EMBL/GenBank/DDBJ databases">
        <title>Genomic Encyclopedia of Type Strains, Phase III (KMG-III): the genomes of soil and plant-associated and newly described type strains.</title>
        <authorList>
            <person name="Whitman W."/>
        </authorList>
    </citation>
    <scope>NUCLEOTIDE SEQUENCE [LARGE SCALE GENOMIC DNA]</scope>
    <source>
        <strain evidence="3 4">CECT 7378</strain>
    </source>
</reference>
<keyword evidence="2" id="KW-0812">Transmembrane</keyword>
<dbReference type="EMBL" id="SNXC01000014">
    <property type="protein sequence ID" value="TDO96488.1"/>
    <property type="molecule type" value="Genomic_DNA"/>
</dbReference>
<comment type="caution">
    <text evidence="3">The sequence shown here is derived from an EMBL/GenBank/DDBJ whole genome shotgun (WGS) entry which is preliminary data.</text>
</comment>
<protein>
    <submittedName>
        <fullName evidence="3">Uncharacterized protein</fullName>
    </submittedName>
</protein>
<keyword evidence="2" id="KW-0472">Membrane</keyword>